<feature type="transmembrane region" description="Helical" evidence="1">
    <location>
        <begin position="82"/>
        <end position="100"/>
    </location>
</feature>
<organism evidence="2 3">
    <name type="scientific">Sphingomonas oryzagri</name>
    <dbReference type="NCBI Taxonomy" id="3042314"/>
    <lineage>
        <taxon>Bacteria</taxon>
        <taxon>Pseudomonadati</taxon>
        <taxon>Pseudomonadota</taxon>
        <taxon>Alphaproteobacteria</taxon>
        <taxon>Sphingomonadales</taxon>
        <taxon>Sphingomonadaceae</taxon>
        <taxon>Sphingomonas</taxon>
    </lineage>
</organism>
<keyword evidence="3" id="KW-1185">Reference proteome</keyword>
<feature type="transmembrane region" description="Helical" evidence="1">
    <location>
        <begin position="112"/>
        <end position="132"/>
    </location>
</feature>
<comment type="caution">
    <text evidence="2">The sequence shown here is derived from an EMBL/GenBank/DDBJ whole genome shotgun (WGS) entry which is preliminary data.</text>
</comment>
<keyword evidence="1" id="KW-0472">Membrane</keyword>
<keyword evidence="1" id="KW-1133">Transmembrane helix</keyword>
<gene>
    <name evidence="2" type="ORF">QGN17_07510</name>
</gene>
<evidence type="ECO:0000313" key="2">
    <source>
        <dbReference type="EMBL" id="MDH7638575.1"/>
    </source>
</evidence>
<accession>A0ABT6MZU1</accession>
<dbReference type="Proteomes" id="UP001160625">
    <property type="component" value="Unassembled WGS sequence"/>
</dbReference>
<evidence type="ECO:0000313" key="3">
    <source>
        <dbReference type="Proteomes" id="UP001160625"/>
    </source>
</evidence>
<reference evidence="2" key="1">
    <citation type="submission" date="2023-04" db="EMBL/GenBank/DDBJ databases">
        <title>Sphingomonas sp. MAHUQ-71 isolated from rice field.</title>
        <authorList>
            <person name="Huq M.A."/>
        </authorList>
    </citation>
    <scope>NUCLEOTIDE SEQUENCE</scope>
    <source>
        <strain evidence="2">MAHUQ-71</strain>
    </source>
</reference>
<protein>
    <submittedName>
        <fullName evidence="2">Uncharacterized protein</fullName>
    </submittedName>
</protein>
<dbReference type="RefSeq" id="WP_281043866.1">
    <property type="nucleotide sequence ID" value="NZ_JARYGZ010000001.1"/>
</dbReference>
<sequence length="143" mass="15961">MEPAEQTTIFALLSILFFLISLFADDERWWVSVGCTGLLVCYWAFNTILWMLGVVEDWSLPSDGLFALGALALAVRMRRGWLLALFGLFAVNLVLDVLHVTNTIDYATWAEAGNISFVCQLATASFPGLVSLTRMILSRPRRV</sequence>
<name>A0ABT6MZU1_9SPHN</name>
<feature type="transmembrane region" description="Helical" evidence="1">
    <location>
        <begin position="6"/>
        <end position="24"/>
    </location>
</feature>
<proteinExistence type="predicted"/>
<feature type="transmembrane region" description="Helical" evidence="1">
    <location>
        <begin position="31"/>
        <end position="52"/>
    </location>
</feature>
<keyword evidence="1" id="KW-0812">Transmembrane</keyword>
<dbReference type="EMBL" id="JARYGZ010000001">
    <property type="protein sequence ID" value="MDH7638575.1"/>
    <property type="molecule type" value="Genomic_DNA"/>
</dbReference>
<evidence type="ECO:0000256" key="1">
    <source>
        <dbReference type="SAM" id="Phobius"/>
    </source>
</evidence>